<evidence type="ECO:0000313" key="3">
    <source>
        <dbReference type="Proteomes" id="UP000426265"/>
    </source>
</evidence>
<dbReference type="ExpressionAtlas" id="A0A654ETP3">
    <property type="expression patterns" value="differential"/>
</dbReference>
<protein>
    <submittedName>
        <fullName evidence="2">Uncharacterized protein</fullName>
    </submittedName>
</protein>
<proteinExistence type="predicted"/>
<dbReference type="KEGG" id="ath:AT2G07290"/>
<reference evidence="2 3" key="1">
    <citation type="submission" date="2019-11" db="EMBL/GenBank/DDBJ databases">
        <authorList>
            <person name="Jiao W.-B."/>
            <person name="Schneeberger K."/>
        </authorList>
    </citation>
    <scope>NUCLEOTIDE SEQUENCE [LARGE SCALE GENOMIC DNA]</scope>
    <source>
        <strain evidence="3">cv. An-1</strain>
    </source>
</reference>
<dbReference type="AlphaFoldDB" id="A0A654ETP3"/>
<sequence length="134" mass="15356">MLKPLVLSDSSPVRPRDLTLLDQEEAGLVSTFINRPPIDIFKILPSKDDPDWPSFQQILSKFPDTEHLCPDGGLVNNSFILDIVLPQKWIDHRVCNPRFFQSIVSTTCYFMGFVFYADLNLGFMHFSPFHIAII</sequence>
<dbReference type="EMBL" id="CACRSJ010000105">
    <property type="protein sequence ID" value="VYS52195.1"/>
    <property type="molecule type" value="Genomic_DNA"/>
</dbReference>
<evidence type="ECO:0000313" key="1">
    <source>
        <dbReference type="Araport" id="AT2G07290"/>
    </source>
</evidence>
<organism evidence="2 3">
    <name type="scientific">Arabidopsis thaliana</name>
    <name type="common">Mouse-ear cress</name>
    <dbReference type="NCBI Taxonomy" id="3702"/>
    <lineage>
        <taxon>Eukaryota</taxon>
        <taxon>Viridiplantae</taxon>
        <taxon>Streptophyta</taxon>
        <taxon>Embryophyta</taxon>
        <taxon>Tracheophyta</taxon>
        <taxon>Spermatophyta</taxon>
        <taxon>Magnoliopsida</taxon>
        <taxon>eudicotyledons</taxon>
        <taxon>Gunneridae</taxon>
        <taxon>Pentapetalae</taxon>
        <taxon>rosids</taxon>
        <taxon>malvids</taxon>
        <taxon>Brassicales</taxon>
        <taxon>Brassicaceae</taxon>
        <taxon>Camelineae</taxon>
        <taxon>Arabidopsis</taxon>
    </lineage>
</organism>
<accession>A0A654ETP3</accession>
<dbReference type="Araport" id="AT2G07290"/>
<gene>
    <name evidence="1" type="ordered locus">At2g07290</name>
    <name evidence="2" type="ORF">AN1_LOCUS7657</name>
</gene>
<name>A0A654ETP3_ARATH</name>
<dbReference type="Proteomes" id="UP000426265">
    <property type="component" value="Unassembled WGS sequence"/>
</dbReference>
<evidence type="ECO:0000313" key="2">
    <source>
        <dbReference type="EMBL" id="VYS52195.1"/>
    </source>
</evidence>
<dbReference type="GeneID" id="815299"/>